<keyword evidence="1" id="KW-0675">Receptor</keyword>
<evidence type="ECO:0000313" key="2">
    <source>
        <dbReference type="Proteomes" id="UP000324091"/>
    </source>
</evidence>
<dbReference type="EMBL" id="RHFK02000017">
    <property type="protein sequence ID" value="TWW62686.1"/>
    <property type="molecule type" value="Genomic_DNA"/>
</dbReference>
<dbReference type="AlphaFoldDB" id="A0A5C6N5T5"/>
<reference evidence="1 2" key="1">
    <citation type="submission" date="2019-04" db="EMBL/GenBank/DDBJ databases">
        <title>Chromosome genome assembly for Takifugu flavidus.</title>
        <authorList>
            <person name="Xiao S."/>
        </authorList>
    </citation>
    <scope>NUCLEOTIDE SEQUENCE [LARGE SCALE GENOMIC DNA]</scope>
    <source>
        <strain evidence="1">HTHZ2018</strain>
        <tissue evidence="1">Muscle</tissue>
    </source>
</reference>
<protein>
    <submittedName>
        <fullName evidence="1">Receptor-type tyrosine-protein phosphatase T</fullName>
    </submittedName>
</protein>
<gene>
    <name evidence="1" type="ORF">D4764_04G0013330</name>
</gene>
<comment type="caution">
    <text evidence="1">The sequence shown here is derived from an EMBL/GenBank/DDBJ whole genome shotgun (WGS) entry which is preliminary data.</text>
</comment>
<sequence length="179" mass="19975">SSQPSLAQSSLSLQSFPYGECESVEVSYQSGQFQAGQFQPAIRVADLLQHITQMKCGQGYGFKEEYEVKSMQTLVVINLCLSERGSLVQEEGHGLVLVVQLQRHSTWQRPLEKPHSEWGSLVQKEGHAFVVVVQPQHHSTWQRPLEKPHDALAEGPTAPWETAKKDANQSKNRCGNIIA</sequence>
<dbReference type="Proteomes" id="UP000324091">
    <property type="component" value="Chromosome 4"/>
</dbReference>
<name>A0A5C6N5T5_9TELE</name>
<keyword evidence="2" id="KW-1185">Reference proteome</keyword>
<feature type="non-terminal residue" evidence="1">
    <location>
        <position position="1"/>
    </location>
</feature>
<evidence type="ECO:0000313" key="1">
    <source>
        <dbReference type="EMBL" id="TWW62686.1"/>
    </source>
</evidence>
<proteinExistence type="predicted"/>
<organism evidence="1 2">
    <name type="scientific">Takifugu flavidus</name>
    <name type="common">sansaifugu</name>
    <dbReference type="NCBI Taxonomy" id="433684"/>
    <lineage>
        <taxon>Eukaryota</taxon>
        <taxon>Metazoa</taxon>
        <taxon>Chordata</taxon>
        <taxon>Craniata</taxon>
        <taxon>Vertebrata</taxon>
        <taxon>Euteleostomi</taxon>
        <taxon>Actinopterygii</taxon>
        <taxon>Neopterygii</taxon>
        <taxon>Teleostei</taxon>
        <taxon>Neoteleostei</taxon>
        <taxon>Acanthomorphata</taxon>
        <taxon>Eupercaria</taxon>
        <taxon>Tetraodontiformes</taxon>
        <taxon>Tetradontoidea</taxon>
        <taxon>Tetraodontidae</taxon>
        <taxon>Takifugu</taxon>
    </lineage>
</organism>
<accession>A0A5C6N5T5</accession>